<dbReference type="InterPro" id="IPR036380">
    <property type="entry name" value="Isochorismatase-like_sf"/>
</dbReference>
<evidence type="ECO:0000313" key="3">
    <source>
        <dbReference type="EMBL" id="MBR7783587.1"/>
    </source>
</evidence>
<dbReference type="InterPro" id="IPR000868">
    <property type="entry name" value="Isochorismatase-like_dom"/>
</dbReference>
<dbReference type="Proteomes" id="UP000680067">
    <property type="component" value="Unassembled WGS sequence"/>
</dbReference>
<organism evidence="3 4">
    <name type="scientific">Undibacterium luofuense</name>
    <dbReference type="NCBI Taxonomy" id="2828733"/>
    <lineage>
        <taxon>Bacteria</taxon>
        <taxon>Pseudomonadati</taxon>
        <taxon>Pseudomonadota</taxon>
        <taxon>Betaproteobacteria</taxon>
        <taxon>Burkholderiales</taxon>
        <taxon>Oxalobacteraceae</taxon>
        <taxon>Undibacterium</taxon>
    </lineage>
</organism>
<keyword evidence="1 3" id="KW-0378">Hydrolase</keyword>
<dbReference type="PANTHER" id="PTHR43540">
    <property type="entry name" value="PEROXYUREIDOACRYLATE/UREIDOACRYLATE AMIDOHYDROLASE-RELATED"/>
    <property type="match status" value="1"/>
</dbReference>
<gene>
    <name evidence="3" type="ORF">KDM89_15690</name>
</gene>
<dbReference type="AlphaFoldDB" id="A0A941DM03"/>
<dbReference type="CDD" id="cd01014">
    <property type="entry name" value="nicotinamidase_related"/>
    <property type="match status" value="1"/>
</dbReference>
<dbReference type="Gene3D" id="3.40.50.850">
    <property type="entry name" value="Isochorismatase-like"/>
    <property type="match status" value="1"/>
</dbReference>
<dbReference type="EMBL" id="JAGSPN010000013">
    <property type="protein sequence ID" value="MBR7783587.1"/>
    <property type="molecule type" value="Genomic_DNA"/>
</dbReference>
<dbReference type="RefSeq" id="WP_212688862.1">
    <property type="nucleotide sequence ID" value="NZ_JAGSPN010000013.1"/>
</dbReference>
<proteinExistence type="predicted"/>
<keyword evidence="4" id="KW-1185">Reference proteome</keyword>
<name>A0A941DM03_9BURK</name>
<sequence length="175" mass="19297">MTREALIIIDVQNDYFADGLFPLWNAEAVLEQTLQAVRHAQAQQIPVLLVQHVADISQGPAPFFNPDSEGVAIHPRLQAMLPDAPVIVKQAADSFWKTGLEAHLRRLNINKITLTGMMTHNCVTHTALSRDAEGYEVSILGDCCTTVSEILHLIALSAIRNRIPVQNTADWIAGR</sequence>
<protein>
    <submittedName>
        <fullName evidence="3">Cysteine hydrolase</fullName>
    </submittedName>
</protein>
<dbReference type="SUPFAM" id="SSF52499">
    <property type="entry name" value="Isochorismatase-like hydrolases"/>
    <property type="match status" value="1"/>
</dbReference>
<reference evidence="3" key="1">
    <citation type="submission" date="2021-04" db="EMBL/GenBank/DDBJ databases">
        <title>novel species isolated from subtropical streams in China.</title>
        <authorList>
            <person name="Lu H."/>
        </authorList>
    </citation>
    <scope>NUCLEOTIDE SEQUENCE</scope>
    <source>
        <strain evidence="3">LFS511W</strain>
    </source>
</reference>
<dbReference type="GO" id="GO:0016787">
    <property type="term" value="F:hydrolase activity"/>
    <property type="evidence" value="ECO:0007669"/>
    <property type="project" value="UniProtKB-KW"/>
</dbReference>
<accession>A0A941DM03</accession>
<dbReference type="PANTHER" id="PTHR43540:SF15">
    <property type="entry name" value="BLR5631 PROTEIN"/>
    <property type="match status" value="1"/>
</dbReference>
<dbReference type="Pfam" id="PF00857">
    <property type="entry name" value="Isochorismatase"/>
    <property type="match status" value="1"/>
</dbReference>
<dbReference type="InterPro" id="IPR050272">
    <property type="entry name" value="Isochorismatase-like_hydrls"/>
</dbReference>
<evidence type="ECO:0000256" key="1">
    <source>
        <dbReference type="ARBA" id="ARBA00022801"/>
    </source>
</evidence>
<evidence type="ECO:0000259" key="2">
    <source>
        <dbReference type="Pfam" id="PF00857"/>
    </source>
</evidence>
<feature type="domain" description="Isochorismatase-like" evidence="2">
    <location>
        <begin position="5"/>
        <end position="162"/>
    </location>
</feature>
<comment type="caution">
    <text evidence="3">The sequence shown here is derived from an EMBL/GenBank/DDBJ whole genome shotgun (WGS) entry which is preliminary data.</text>
</comment>
<evidence type="ECO:0000313" key="4">
    <source>
        <dbReference type="Proteomes" id="UP000680067"/>
    </source>
</evidence>